<dbReference type="HOGENOM" id="CLU_362964_0_0_1"/>
<organism evidence="2 3">
    <name type="scientific">Rozella allomycis (strain CSF55)</name>
    <dbReference type="NCBI Taxonomy" id="988480"/>
    <lineage>
        <taxon>Eukaryota</taxon>
        <taxon>Fungi</taxon>
        <taxon>Fungi incertae sedis</taxon>
        <taxon>Cryptomycota</taxon>
        <taxon>Cryptomycota incertae sedis</taxon>
        <taxon>Rozella</taxon>
    </lineage>
</organism>
<protein>
    <recommendedName>
        <fullName evidence="4">GAF domain-containing protein</fullName>
    </recommendedName>
</protein>
<proteinExistence type="predicted"/>
<sequence length="770" mass="88705">MIGGVVSEAGAQKSFIEFLTEDLLNTGFENELSIENEVYLVENILPSVVHAMQSLIVEVQRKNILKNDIEMNTIDVDMPTLKEPRFDPINWIAQFLYRKNPKYNPNVCKTEYEKQLCIISDMLKSRRAKIVEAKEERLKLEKQRRAWEREKKRLQKEKEEHEYKENVKKSWESVIKELTKGLCRAGNPFVTKNELSAVIKNIPVIEGISDDSFQKQVLEAFKEFDKINEEVLINKLNDISLSLSIAPATFEAIKEQVKATTVEIVKDFEKELEEQIFFPVIYAVPVDNHGETNGLSPGLVSLEVPVYDSVQSFKTRLREAVLSNLSGTFTKTDEQKDDTNQVDAEHEMEKFIKEFCDTEDPLFYSKQQGLVKSDSDMKEGGLLMEMEFKAFMKHVAGMESKETSKRLMRRISICLGTDKEQSMKLIEEIRTNLKRKPSETDEALKFRLEQERLAKEEAIIKRYADQEKRSNQLSEILRGIMDLVMTGAVKSNMSSTLRLLFKNLDRLLPKVTMTDEMKEVLQNVDIVDSPVELSELPLYLENLAWKISDLSVEIEDDDFNACLHDIQLYVAETTKFFRDAQEKVRNRREMENKCINEVAQLAKRVDISLPKLCEQTVLTLEKFFRSYYSSFSVYISILERPSSDTQQYQFLQRLRYIACSSKDKPILLNRYLYPGEGISFSILESGDPAFVPNVRDPSSQVKVFGLGGDDKHRVDGEFSRRGSYYGVPLISRNEPIGILGMDNIDLYENKSSVETFKEDDLKVALVNKNT</sequence>
<evidence type="ECO:0000313" key="2">
    <source>
        <dbReference type="EMBL" id="EPZ33413.1"/>
    </source>
</evidence>
<dbReference type="PANTHER" id="PTHR46788">
    <property type="entry name" value="EF-HAND CALCIUM-BINDING DOMAIN-CONTAINING PROTEIN 5"/>
    <property type="match status" value="1"/>
</dbReference>
<dbReference type="PANTHER" id="PTHR46788:SF1">
    <property type="entry name" value="EF-HAND CALCIUM-BINDING DOMAIN-CONTAINING PROTEIN 5"/>
    <property type="match status" value="1"/>
</dbReference>
<evidence type="ECO:0008006" key="4">
    <source>
        <dbReference type="Google" id="ProtNLM"/>
    </source>
</evidence>
<dbReference type="CDD" id="cd22968">
    <property type="entry name" value="DD_EFCAB5"/>
    <property type="match status" value="1"/>
</dbReference>
<gene>
    <name evidence="2" type="ORF">O9G_003916</name>
</gene>
<dbReference type="AlphaFoldDB" id="A0A075AT23"/>
<accession>A0A075AT23</accession>
<name>A0A075AT23_ROZAC</name>
<feature type="coiled-coil region" evidence="1">
    <location>
        <begin position="123"/>
        <end position="164"/>
    </location>
</feature>
<dbReference type="Proteomes" id="UP000030755">
    <property type="component" value="Unassembled WGS sequence"/>
</dbReference>
<dbReference type="OrthoDB" id="199400at2759"/>
<dbReference type="EMBL" id="KE561063">
    <property type="protein sequence ID" value="EPZ33413.1"/>
    <property type="molecule type" value="Genomic_DNA"/>
</dbReference>
<dbReference type="STRING" id="988480.A0A075AT23"/>
<dbReference type="Gene3D" id="3.30.450.40">
    <property type="match status" value="1"/>
</dbReference>
<reference evidence="2 3" key="1">
    <citation type="journal article" date="2013" name="Curr. Biol.">
        <title>Shared signatures of parasitism and phylogenomics unite Cryptomycota and microsporidia.</title>
        <authorList>
            <person name="James T.Y."/>
            <person name="Pelin A."/>
            <person name="Bonen L."/>
            <person name="Ahrendt S."/>
            <person name="Sain D."/>
            <person name="Corradi N."/>
            <person name="Stajich J.E."/>
        </authorList>
    </citation>
    <scope>NUCLEOTIDE SEQUENCE [LARGE SCALE GENOMIC DNA]</scope>
    <source>
        <strain evidence="2 3">CSF55</strain>
    </source>
</reference>
<dbReference type="InterPro" id="IPR029016">
    <property type="entry name" value="GAF-like_dom_sf"/>
</dbReference>
<keyword evidence="3" id="KW-1185">Reference proteome</keyword>
<evidence type="ECO:0000256" key="1">
    <source>
        <dbReference type="SAM" id="Coils"/>
    </source>
</evidence>
<evidence type="ECO:0000313" key="3">
    <source>
        <dbReference type="Proteomes" id="UP000030755"/>
    </source>
</evidence>
<keyword evidence="1" id="KW-0175">Coiled coil</keyword>